<dbReference type="EMBL" id="CAJFDI010000005">
    <property type="protein sequence ID" value="CAD5231489.1"/>
    <property type="molecule type" value="Genomic_DNA"/>
</dbReference>
<dbReference type="Proteomes" id="UP000659654">
    <property type="component" value="Unassembled WGS sequence"/>
</dbReference>
<keyword evidence="6 10" id="KW-0547">Nucleotide-binding</keyword>
<dbReference type="Gene3D" id="1.10.10.2660">
    <property type="entry name" value="Ubiquitin-activating enzyme E1, SCCH domain"/>
    <property type="match status" value="1"/>
</dbReference>
<reference evidence="13" key="2">
    <citation type="submission" date="2020-09" db="EMBL/GenBank/DDBJ databases">
        <authorList>
            <person name="Kikuchi T."/>
        </authorList>
    </citation>
    <scope>NUCLEOTIDE SEQUENCE</scope>
    <source>
        <strain evidence="13">Ka4C1</strain>
    </source>
</reference>
<dbReference type="InterPro" id="IPR033127">
    <property type="entry name" value="UBQ-activ_enz_E1_Cys_AS"/>
</dbReference>
<dbReference type="WBParaSite" id="BXY_0385900.1">
    <property type="protein sequence ID" value="BXY_0385900.1"/>
    <property type="gene ID" value="BXY_0385900"/>
</dbReference>
<dbReference type="Gene3D" id="3.40.50.12550">
    <property type="entry name" value="Ubiquitin-activating enzyme E1, inactive adenylation domain, subdomain 2"/>
    <property type="match status" value="1"/>
</dbReference>
<dbReference type="GO" id="GO:0005524">
    <property type="term" value="F:ATP binding"/>
    <property type="evidence" value="ECO:0007669"/>
    <property type="project" value="UniProtKB-KW"/>
</dbReference>
<dbReference type="Pfam" id="PF00899">
    <property type="entry name" value="ThiF"/>
    <property type="match status" value="2"/>
</dbReference>
<evidence type="ECO:0000256" key="2">
    <source>
        <dbReference type="ARBA" id="ARBA00004906"/>
    </source>
</evidence>
<dbReference type="InterPro" id="IPR018965">
    <property type="entry name" value="Ub-activating_enz_E1_C"/>
</dbReference>
<evidence type="ECO:0000313" key="15">
    <source>
        <dbReference type="Proteomes" id="UP000659654"/>
    </source>
</evidence>
<dbReference type="FunFam" id="3.40.50.720:FF:000015">
    <property type="entry name" value="Ubiquitin-activating enzyme E1 1"/>
    <property type="match status" value="1"/>
</dbReference>
<dbReference type="EC" id="6.2.1.45" evidence="4"/>
<dbReference type="eggNOG" id="KOG2012">
    <property type="taxonomic scope" value="Eukaryota"/>
</dbReference>
<dbReference type="InterPro" id="IPR045886">
    <property type="entry name" value="ThiF/MoeB/HesA"/>
</dbReference>
<feature type="region of interest" description="Disordered" evidence="11">
    <location>
        <begin position="354"/>
        <end position="380"/>
    </location>
</feature>
<evidence type="ECO:0000256" key="10">
    <source>
        <dbReference type="RuleBase" id="RU000519"/>
    </source>
</evidence>
<evidence type="ECO:0000313" key="16">
    <source>
        <dbReference type="WBParaSite" id="BXY_0385900.1"/>
    </source>
</evidence>
<feature type="domain" description="Ubiquitin-activating enzyme E1 C-terminal" evidence="12">
    <location>
        <begin position="938"/>
        <end position="1063"/>
    </location>
</feature>
<dbReference type="InterPro" id="IPR042449">
    <property type="entry name" value="Ub-E1_IAD_1"/>
</dbReference>
<dbReference type="InterPro" id="IPR000011">
    <property type="entry name" value="UBQ/SUMO-activ_enz_E1-like"/>
</dbReference>
<dbReference type="CDD" id="cd01490">
    <property type="entry name" value="Ube1_repeat2"/>
    <property type="match status" value="1"/>
</dbReference>
<proteinExistence type="inferred from homology"/>
<name>A0A1I7RT05_BURXY</name>
<keyword evidence="7 10" id="KW-0833">Ubl conjugation pathway</keyword>
<evidence type="ECO:0000256" key="1">
    <source>
        <dbReference type="ARBA" id="ARBA00000488"/>
    </source>
</evidence>
<dbReference type="Gene3D" id="3.50.50.80">
    <property type="entry name" value="Ubiquitin-activating enzyme E1, inactive adenylation domain, subdomain 1"/>
    <property type="match status" value="1"/>
</dbReference>
<evidence type="ECO:0000256" key="4">
    <source>
        <dbReference type="ARBA" id="ARBA00012990"/>
    </source>
</evidence>
<dbReference type="InterPro" id="IPR042302">
    <property type="entry name" value="E1_FCCH_sf"/>
</dbReference>
<feature type="region of interest" description="Disordered" evidence="11">
    <location>
        <begin position="28"/>
        <end position="60"/>
    </location>
</feature>
<evidence type="ECO:0000256" key="3">
    <source>
        <dbReference type="ARBA" id="ARBA00005673"/>
    </source>
</evidence>
<dbReference type="FunFam" id="3.50.50.80:FF:000001">
    <property type="entry name" value="ubiquitin-like modifier-activating enzyme 1"/>
    <property type="match status" value="1"/>
</dbReference>
<dbReference type="SUPFAM" id="SSF69572">
    <property type="entry name" value="Activating enzymes of the ubiquitin-like proteins"/>
    <property type="match status" value="2"/>
</dbReference>
<protein>
    <recommendedName>
        <fullName evidence="4">E1 ubiquitin-activating enzyme</fullName>
        <ecNumber evidence="4">6.2.1.45</ecNumber>
    </recommendedName>
</protein>
<dbReference type="InterPro" id="IPR000594">
    <property type="entry name" value="ThiF_NAD_FAD-bd"/>
</dbReference>
<dbReference type="InterPro" id="IPR035985">
    <property type="entry name" value="Ubiquitin-activating_enz"/>
</dbReference>
<evidence type="ECO:0000256" key="8">
    <source>
        <dbReference type="ARBA" id="ARBA00022840"/>
    </source>
</evidence>
<dbReference type="GO" id="GO:0006974">
    <property type="term" value="P:DNA damage response"/>
    <property type="evidence" value="ECO:0007669"/>
    <property type="project" value="TreeGrafter"/>
</dbReference>
<keyword evidence="8 10" id="KW-0067">ATP-binding</keyword>
<dbReference type="Pfam" id="PF09358">
    <property type="entry name" value="E1_UFD"/>
    <property type="match status" value="1"/>
</dbReference>
<evidence type="ECO:0000313" key="14">
    <source>
        <dbReference type="Proteomes" id="UP000095284"/>
    </source>
</evidence>
<dbReference type="SMR" id="A0A1I7RT05"/>
<feature type="active site" description="Glycyl thioester intermediate" evidence="9">
    <location>
        <position position="639"/>
    </location>
</feature>
<dbReference type="Gene3D" id="2.40.30.180">
    <property type="entry name" value="Ubiquitin-activating enzyme E1, FCCH domain"/>
    <property type="match status" value="1"/>
</dbReference>
<evidence type="ECO:0000313" key="13">
    <source>
        <dbReference type="EMBL" id="CAD5231489.1"/>
    </source>
</evidence>
<dbReference type="Pfam" id="PF10585">
    <property type="entry name" value="UBA_E1_SCCH"/>
    <property type="match status" value="1"/>
</dbReference>
<dbReference type="NCBIfam" id="TIGR01408">
    <property type="entry name" value="Ube1"/>
    <property type="match status" value="1"/>
</dbReference>
<dbReference type="InterPro" id="IPR019572">
    <property type="entry name" value="UBA_E1_SCCH"/>
</dbReference>
<dbReference type="Gene3D" id="3.40.50.720">
    <property type="entry name" value="NAD(P)-binding Rossmann-like Domain"/>
    <property type="match status" value="1"/>
</dbReference>
<dbReference type="OrthoDB" id="10252231at2759"/>
<organism evidence="14 16">
    <name type="scientific">Bursaphelenchus xylophilus</name>
    <name type="common">Pinewood nematode worm</name>
    <name type="synonym">Aphelenchoides xylophilus</name>
    <dbReference type="NCBI Taxonomy" id="6326"/>
    <lineage>
        <taxon>Eukaryota</taxon>
        <taxon>Metazoa</taxon>
        <taxon>Ecdysozoa</taxon>
        <taxon>Nematoda</taxon>
        <taxon>Chromadorea</taxon>
        <taxon>Rhabditida</taxon>
        <taxon>Tylenchina</taxon>
        <taxon>Tylenchomorpha</taxon>
        <taxon>Aphelenchoidea</taxon>
        <taxon>Aphelenchoididae</taxon>
        <taxon>Bursaphelenchus</taxon>
    </lineage>
</organism>
<dbReference type="PANTHER" id="PTHR10953:SF4">
    <property type="entry name" value="UBIQUITIN-ACTIVATING ENZYME E1 C-TERMINAL DOMAIN-CONTAINING PROTEIN"/>
    <property type="match status" value="1"/>
</dbReference>
<evidence type="ECO:0000256" key="7">
    <source>
        <dbReference type="ARBA" id="ARBA00022786"/>
    </source>
</evidence>
<dbReference type="AlphaFoldDB" id="A0A1I7RT05"/>
<dbReference type="PANTHER" id="PTHR10953">
    <property type="entry name" value="UBIQUITIN-ACTIVATING ENZYME E1"/>
    <property type="match status" value="1"/>
</dbReference>
<keyword evidence="5 10" id="KW-0436">Ligase</keyword>
<gene>
    <name evidence="13" type="ORF">BXYJ_LOCUS11585</name>
</gene>
<dbReference type="UniPathway" id="UPA00143"/>
<sequence length="1067" mass="119560">MSSALEDAQNVPPFKKAKLVETVGNGKELSSGADMYRAQKAAESHPNNGGSKENAESSDKLDSNLYSRQIYALGESAMYKLRQSRVLISGLGSVGVEVSKNLILGGIRHITLHDTKVVEWRDLSAQYYLNEKHVGKNRAESCFAALEELNDSVQCNLSTEELTEDVVAQFDLVILTDAAFDYQKIVNNWCRNHGRYFISADARGLFSYSFVDLGNKFRIDDASGDPVKEVIIEFVDRTTGNVMTFEETFHGFEDGDYITFSEIKGMTELNGCEPRKITVVKPNVFNIGPIPESFAEYIEGGRARQVKVPTYVDFKSLEDQLAEPEVLIFDYAHFDAPSQLHALWQALYAFEDKHGRSPEPRNDSDVSELKSLLPEGSGDVSDDWTKPFSYQARGNLQPVASVIGGITAQEAMKAVTHHTTPQKQFLYTHHLEALPGDWSPFDNSKLTAKDCAAKDNRYDGQAAVFGWAFQEALQKQKWFIVGSGAIGCELLKNFAMMGLGCSKEGKIKITDMDQIELSNLNRQFLFRRKDMGGKKSEVAAKAVKSFNPNINIEALADRVAPDTEEIFNDDFFEELSGVANALDNIQARRYMDSRCVYYQKPLLESGTMGAKGNTQVVYPHITESYSSTNDPPEKDIPICTLKNFPYEIQHTIQWARGQFEDLFTNPAEKVNQYLTDTRGFLERLETMNSGQAIADLRILKQSLIDEKPKTSEDCIIWALKTFQTHYHNEIAQLLHNFPAEQLTSSGVKFWSGTKRCPHVLNFDPENRYHFDFVYAASILRAQQYRLEPIVDKNRVLEVASTFTPPPFVPRSGVKIAVNDAEAREQQAEEGEETDTVLDGLKLALARLQLTDSDQMEMIDFEKDDDTNHHVEFVTASSNLRAENYDIPLADAMKTKQIAGRIIPALATTTSVVAGLVAIELYKCVDADGKTAKTPAERFKNGFLNLATPFYTFSEPGAAPKKKYGDTEFTLWDRIEVRGPKTLAEFIDEVEQKTGLTVSMLSCGVSLLYAFFHPPAKVNERKAKNLVDAVQEVSRDAIPPYRRALVLDATTSNDEDEDVEIPFIKYIL</sequence>
<evidence type="ECO:0000259" key="12">
    <source>
        <dbReference type="SMART" id="SM00985"/>
    </source>
</evidence>
<dbReference type="FunFam" id="3.10.290.60:FF:000001">
    <property type="entry name" value="Ubiquitin-activating enzyme E1 2"/>
    <property type="match status" value="1"/>
</dbReference>
<dbReference type="InterPro" id="IPR042063">
    <property type="entry name" value="Ubi_acti_E1_SCCH"/>
</dbReference>
<dbReference type="InterPro" id="IPR018075">
    <property type="entry name" value="UBQ-activ_enz_E1"/>
</dbReference>
<keyword evidence="15" id="KW-1185">Reference proteome</keyword>
<dbReference type="PRINTS" id="PR01849">
    <property type="entry name" value="UBIQUITINACT"/>
</dbReference>
<dbReference type="SMART" id="SM00985">
    <property type="entry name" value="UBA_e1_C"/>
    <property type="match status" value="1"/>
</dbReference>
<dbReference type="Proteomes" id="UP000095284">
    <property type="component" value="Unplaced"/>
</dbReference>
<dbReference type="GO" id="GO:0005737">
    <property type="term" value="C:cytoplasm"/>
    <property type="evidence" value="ECO:0007669"/>
    <property type="project" value="TreeGrafter"/>
</dbReference>
<dbReference type="GO" id="GO:0004839">
    <property type="term" value="F:ubiquitin activating enzyme activity"/>
    <property type="evidence" value="ECO:0007669"/>
    <property type="project" value="UniProtKB-EC"/>
</dbReference>
<dbReference type="FunFam" id="1.10.10.2660:FF:000001">
    <property type="entry name" value="Ubiquitin-activating enzyme E1 1"/>
    <property type="match status" value="1"/>
</dbReference>
<evidence type="ECO:0000256" key="5">
    <source>
        <dbReference type="ARBA" id="ARBA00022598"/>
    </source>
</evidence>
<evidence type="ECO:0000256" key="9">
    <source>
        <dbReference type="PROSITE-ProRule" id="PRU10132"/>
    </source>
</evidence>
<comment type="similarity">
    <text evidence="3 10">Belongs to the ubiquitin-activating E1 family.</text>
</comment>
<feature type="compositionally biased region" description="Basic and acidic residues" evidence="11">
    <location>
        <begin position="354"/>
        <end position="368"/>
    </location>
</feature>
<comment type="pathway">
    <text evidence="2">Protein modification; protein ubiquitination.</text>
</comment>
<dbReference type="EMBL" id="CAJFCV020000005">
    <property type="protein sequence ID" value="CAG9122700.1"/>
    <property type="molecule type" value="Genomic_DNA"/>
</dbReference>
<comment type="catalytic activity">
    <reaction evidence="1">
        <text>ATP + ubiquitin + [E1 ubiquitin-activating enzyme]-L-cysteine = AMP + diphosphate + S-ubiquitinyl-[E1 ubiquitin-activating enzyme]-L-cysteine.</text>
        <dbReference type="EC" id="6.2.1.45"/>
    </reaction>
</comment>
<dbReference type="GO" id="GO:0006511">
    <property type="term" value="P:ubiquitin-dependent protein catabolic process"/>
    <property type="evidence" value="ECO:0007669"/>
    <property type="project" value="TreeGrafter"/>
</dbReference>
<reference evidence="16" key="1">
    <citation type="submission" date="2016-11" db="UniProtKB">
        <authorList>
            <consortium name="WormBaseParasite"/>
        </authorList>
    </citation>
    <scope>IDENTIFICATION</scope>
</reference>
<evidence type="ECO:0000256" key="11">
    <source>
        <dbReference type="SAM" id="MobiDB-lite"/>
    </source>
</evidence>
<dbReference type="FunFam" id="3.50.50.80:FF:000002">
    <property type="entry name" value="SUMO-activating enzyme subunit 2"/>
    <property type="match status" value="1"/>
</dbReference>
<evidence type="ECO:0000256" key="6">
    <source>
        <dbReference type="ARBA" id="ARBA00022741"/>
    </source>
</evidence>
<dbReference type="InterPro" id="IPR038252">
    <property type="entry name" value="UBA_E1_C_sf"/>
</dbReference>
<dbReference type="Proteomes" id="UP000582659">
    <property type="component" value="Unassembled WGS sequence"/>
</dbReference>
<dbReference type="Gene3D" id="3.10.290.60">
    <property type="entry name" value="Ubiquitin-activating enzyme E1, UFD domain"/>
    <property type="match status" value="1"/>
</dbReference>
<dbReference type="GO" id="GO:0005634">
    <property type="term" value="C:nucleus"/>
    <property type="evidence" value="ECO:0007669"/>
    <property type="project" value="TreeGrafter"/>
</dbReference>
<accession>A0A1I7RT05</accession>
<dbReference type="PROSITE" id="PS00865">
    <property type="entry name" value="UBIQUITIN_ACTIVAT_2"/>
    <property type="match status" value="1"/>
</dbReference>